<name>A0ACB5RIR1_9CLOT</name>
<evidence type="ECO:0000313" key="2">
    <source>
        <dbReference type="Proteomes" id="UP001058074"/>
    </source>
</evidence>
<comment type="caution">
    <text evidence="1">The sequence shown here is derived from an EMBL/GenBank/DDBJ whole genome shotgun (WGS) entry which is preliminary data.</text>
</comment>
<gene>
    <name evidence="1" type="ORF">rsdtw13_42710</name>
</gene>
<proteinExistence type="predicted"/>
<sequence length="349" mass="39121">MKKKKSLLKLLVTAITAASLVTATSTGSFAAAAKTTTGTALSDTPLYSFSVISDCHVNVNDGDRNVNFTNALQCIKYKFGSDSCIVMNGDVVDDNSEYDTLGKLISSANSGKRLPYIYFNYGNHEFDDHPGDSPHVENYNQSLDTFIRETNRIQTNYLNHSDAVRDAGNSYDWKYVKGNLFFFLGTDKLAYDQQINCADLNRNYQLSHLFSKLNSTSGWKFVFCHQPPHGTVQGSDWTNCICERSYNDPNGDYFENNIKQYNKTIMFTSHTHRDFNQYKNAPDGSKDAFGGNNDDFYQLGGCSVFNTSSVKYCAQGLHVIVYSDHVHVDGVQYKSPTSVSFVSKRDVRN</sequence>
<keyword evidence="2" id="KW-1185">Reference proteome</keyword>
<dbReference type="Proteomes" id="UP001058074">
    <property type="component" value="Unassembled WGS sequence"/>
</dbReference>
<dbReference type="EMBL" id="BROD01000002">
    <property type="protein sequence ID" value="GKX69013.1"/>
    <property type="molecule type" value="Genomic_DNA"/>
</dbReference>
<reference evidence="1" key="1">
    <citation type="journal article" date="2025" name="Int. J. Syst. Evol. Microbiol.">
        <title>Inconstantimicrobium mannanitabidum sp. nov., a novel member of the family Clostridiaceae isolated from anoxic soil under the treatment of reductive soil disinfestation.</title>
        <authorList>
            <person name="Ueki A."/>
            <person name="Tonouchi A."/>
            <person name="Honma S."/>
            <person name="Kaku N."/>
            <person name="Ueki K."/>
        </authorList>
    </citation>
    <scope>NUCLEOTIDE SEQUENCE</scope>
    <source>
        <strain evidence="1">TW13</strain>
    </source>
</reference>
<organism evidence="1 2">
    <name type="scientific">Inconstantimicrobium mannanitabidum</name>
    <dbReference type="NCBI Taxonomy" id="1604901"/>
    <lineage>
        <taxon>Bacteria</taxon>
        <taxon>Bacillati</taxon>
        <taxon>Bacillota</taxon>
        <taxon>Clostridia</taxon>
        <taxon>Eubacteriales</taxon>
        <taxon>Clostridiaceae</taxon>
        <taxon>Inconstantimicrobium</taxon>
    </lineage>
</organism>
<protein>
    <submittedName>
        <fullName evidence="1">Phosphohydrolase</fullName>
    </submittedName>
</protein>
<evidence type="ECO:0000313" key="1">
    <source>
        <dbReference type="EMBL" id="GKX69013.1"/>
    </source>
</evidence>
<accession>A0ACB5RIR1</accession>